<feature type="transmembrane region" description="Helical" evidence="1">
    <location>
        <begin position="81"/>
        <end position="98"/>
    </location>
</feature>
<dbReference type="AlphaFoldDB" id="A0A2H3KPZ5"/>
<reference evidence="2 3" key="1">
    <citation type="submission" date="2016-05" db="EMBL/GenBank/DDBJ databases">
        <authorList>
            <person name="Lavstsen T."/>
            <person name="Jespersen J.S."/>
        </authorList>
    </citation>
    <scope>NUCLEOTIDE SEQUENCE [LARGE SCALE GENOMIC DNA]</scope>
    <source>
        <strain evidence="2 3">B7-9</strain>
    </source>
</reference>
<feature type="transmembrane region" description="Helical" evidence="1">
    <location>
        <begin position="152"/>
        <end position="173"/>
    </location>
</feature>
<evidence type="ECO:0000313" key="2">
    <source>
        <dbReference type="EMBL" id="PDW00373.1"/>
    </source>
</evidence>
<keyword evidence="3" id="KW-1185">Reference proteome</keyword>
<feature type="transmembrane region" description="Helical" evidence="1">
    <location>
        <begin position="185"/>
        <end position="202"/>
    </location>
</feature>
<gene>
    <name evidence="2" type="ORF">A9Q02_10180</name>
</gene>
<sequence length="218" mass="23488">MPAYESPLLISYLTLRKAVGAIGVLLPFILALGNVFLQGPQLQGSISAYYHTPMRDVFVGSLCAIAVFLWAYQGYDWRDNAAGNVAGFAALGVAFFPTTPEVAPTMTEQVLGALHLGAAAIFFFTLAYFCLGLFRQTGAGTPTQEKERRNEVYTICGYLIIGCLVAIAAVSLLPDESPITPLAPVFWLEALAIVAFGVSWMIKGEALLKDDPYASLPR</sequence>
<feature type="transmembrane region" description="Helical" evidence="1">
    <location>
        <begin position="18"/>
        <end position="37"/>
    </location>
</feature>
<feature type="transmembrane region" description="Helical" evidence="1">
    <location>
        <begin position="57"/>
        <end position="74"/>
    </location>
</feature>
<proteinExistence type="predicted"/>
<dbReference type="Proteomes" id="UP000220922">
    <property type="component" value="Unassembled WGS sequence"/>
</dbReference>
<dbReference type="EMBL" id="LYXE01000046">
    <property type="protein sequence ID" value="PDW00373.1"/>
    <property type="molecule type" value="Genomic_DNA"/>
</dbReference>
<name>A0A2H3KPZ5_9CHLR</name>
<protein>
    <recommendedName>
        <fullName evidence="4">DUF998 domain-containing protein</fullName>
    </recommendedName>
</protein>
<organism evidence="2 3">
    <name type="scientific">Candidatus Chloroploca asiatica</name>
    <dbReference type="NCBI Taxonomy" id="1506545"/>
    <lineage>
        <taxon>Bacteria</taxon>
        <taxon>Bacillati</taxon>
        <taxon>Chloroflexota</taxon>
        <taxon>Chloroflexia</taxon>
        <taxon>Chloroflexales</taxon>
        <taxon>Chloroflexineae</taxon>
        <taxon>Oscillochloridaceae</taxon>
        <taxon>Candidatus Chloroploca</taxon>
    </lineage>
</organism>
<keyword evidence="1" id="KW-0812">Transmembrane</keyword>
<feature type="transmembrane region" description="Helical" evidence="1">
    <location>
        <begin position="110"/>
        <end position="131"/>
    </location>
</feature>
<keyword evidence="1" id="KW-1133">Transmembrane helix</keyword>
<evidence type="ECO:0008006" key="4">
    <source>
        <dbReference type="Google" id="ProtNLM"/>
    </source>
</evidence>
<keyword evidence="1" id="KW-0472">Membrane</keyword>
<evidence type="ECO:0000256" key="1">
    <source>
        <dbReference type="SAM" id="Phobius"/>
    </source>
</evidence>
<accession>A0A2H3KPZ5</accession>
<comment type="caution">
    <text evidence="2">The sequence shown here is derived from an EMBL/GenBank/DDBJ whole genome shotgun (WGS) entry which is preliminary data.</text>
</comment>
<dbReference type="OrthoDB" id="9803163at2"/>
<evidence type="ECO:0000313" key="3">
    <source>
        <dbReference type="Proteomes" id="UP000220922"/>
    </source>
</evidence>